<dbReference type="SUPFAM" id="SSF53597">
    <property type="entry name" value="Dihydrofolate reductase-like"/>
    <property type="match status" value="1"/>
</dbReference>
<dbReference type="PANTHER" id="PTHR38011:SF12">
    <property type="entry name" value="BIFUNCTIONAL DEAMINASE-REDUCTASE DOMAIN PROTEIN"/>
    <property type="match status" value="1"/>
</dbReference>
<dbReference type="PANTHER" id="PTHR38011">
    <property type="entry name" value="DIHYDROFOLATE REDUCTASE FAMILY PROTEIN (AFU_ORTHOLOGUE AFUA_8G06820)"/>
    <property type="match status" value="1"/>
</dbReference>
<name>A0ABS1UHX0_9ACTN</name>
<feature type="domain" description="Bacterial bifunctional deaminase-reductase C-terminal" evidence="1">
    <location>
        <begin position="3"/>
        <end position="183"/>
    </location>
</feature>
<dbReference type="Proteomes" id="UP000661193">
    <property type="component" value="Unassembled WGS sequence"/>
</dbReference>
<dbReference type="InterPro" id="IPR024072">
    <property type="entry name" value="DHFR-like_dom_sf"/>
</dbReference>
<dbReference type="RefSeq" id="WP_203220770.1">
    <property type="nucleotide sequence ID" value="NZ_JAETXL010000002.1"/>
</dbReference>
<keyword evidence="3" id="KW-1185">Reference proteome</keyword>
<dbReference type="Gene3D" id="3.40.430.10">
    <property type="entry name" value="Dihydrofolate Reductase, subunit A"/>
    <property type="match status" value="1"/>
</dbReference>
<gene>
    <name evidence="2" type="ORF">JMF97_07205</name>
</gene>
<evidence type="ECO:0000313" key="2">
    <source>
        <dbReference type="EMBL" id="MBL6275944.1"/>
    </source>
</evidence>
<dbReference type="InterPro" id="IPR002734">
    <property type="entry name" value="RibDG_C"/>
</dbReference>
<dbReference type="InterPro" id="IPR050765">
    <property type="entry name" value="Riboflavin_Biosynth_HTPR"/>
</dbReference>
<organism evidence="2 3">
    <name type="scientific">Micromonospora fiedleri</name>
    <dbReference type="NCBI Taxonomy" id="1157498"/>
    <lineage>
        <taxon>Bacteria</taxon>
        <taxon>Bacillati</taxon>
        <taxon>Actinomycetota</taxon>
        <taxon>Actinomycetes</taxon>
        <taxon>Micromonosporales</taxon>
        <taxon>Micromonosporaceae</taxon>
        <taxon>Micromonospora</taxon>
    </lineage>
</organism>
<comment type="caution">
    <text evidence="2">The sequence shown here is derived from an EMBL/GenBank/DDBJ whole genome shotgun (WGS) entry which is preliminary data.</text>
</comment>
<dbReference type="Pfam" id="PF01872">
    <property type="entry name" value="RibD_C"/>
    <property type="match status" value="1"/>
</dbReference>
<accession>A0ABS1UHX0</accession>
<evidence type="ECO:0000259" key="1">
    <source>
        <dbReference type="Pfam" id="PF01872"/>
    </source>
</evidence>
<reference evidence="2 3" key="1">
    <citation type="submission" date="2021-01" db="EMBL/GenBank/DDBJ databases">
        <title>Genome sequencing of Micromonospora fiedleri MG-37.</title>
        <authorList>
            <person name="Moreland P.E.J."/>
            <person name="Stach J.E.M."/>
        </authorList>
    </citation>
    <scope>NUCLEOTIDE SEQUENCE [LARGE SCALE GENOMIC DNA]</scope>
    <source>
        <strain evidence="2 3">MG-37</strain>
    </source>
</reference>
<evidence type="ECO:0000313" key="3">
    <source>
        <dbReference type="Proteomes" id="UP000661193"/>
    </source>
</evidence>
<proteinExistence type="predicted"/>
<sequence>MTKVTAQMSVSLDGFYAGPRHDGDGDWLQSAESHGFFRVTRWATEAMSWRERQGFAGGAQDVNSDILAESFEAAGAYVMGRRMADGGEVPWGDEPPFRAPVFVVTHRPRPTVVRKGGTSFTYVTDGVASAVAQARAAAGGKDVAVSGGGTLFRQVLRAGLLDEFELHIAPVVLGTGMRLFDADLAVDEFEAIELTPTRVVSAPQITHIRYAVHGRAPLTLDDRGRS</sequence>
<dbReference type="EMBL" id="JAETXL010000002">
    <property type="protein sequence ID" value="MBL6275944.1"/>
    <property type="molecule type" value="Genomic_DNA"/>
</dbReference>
<protein>
    <submittedName>
        <fullName evidence="2">Dihydrofolate reductase family protein</fullName>
    </submittedName>
</protein>